<dbReference type="PANTHER" id="PTHR46401:SF9">
    <property type="entry name" value="MANNOSYLTRANSFERASE A"/>
    <property type="match status" value="1"/>
</dbReference>
<name>A0A1H2X6N2_9RHOB</name>
<sequence length="449" mass="48772">MAGITGARASRVAGRRALPQSARMTTPHRPAPSADTPATLLDLTRLCSRVGRGPWTGVDRVEAAYLAHLLDAGGPLWALIRAAPGFVLLDRAGVRALSDRLRGTVPWGPADWIARAHLRQTPARRRVMADLRRLALGRCMTTRGLARLVARHVPARATYFNTGHSNLDARVFKTLAPCFRAVLVHDVIPLTHPQFTRPGVPEAFARKMQAVGAGADLVIYNSAASRDSARAVFARGGRVPQDVVAHLGCDLARPAGMPPELPAGMPDPSRPYFVTLGTIEPRKNHALLLDLWDSLAARLPQENMPALVIIGGRGWNNRAVFDRLDHGPLRGQHVFELTGLADGAVASCLQNARALLFPSHAEGFGLPVAEALALGTPVICNDLIVLRDVFGDSPVYARIDQQYQWEQAIIAALATPANQSAPRHRYDPPRWSDHFDTVFRAIKKADTIQ</sequence>
<reference evidence="3 4" key="1">
    <citation type="submission" date="2016-10" db="EMBL/GenBank/DDBJ databases">
        <authorList>
            <person name="de Groot N.N."/>
        </authorList>
    </citation>
    <scope>NUCLEOTIDE SEQUENCE [LARGE SCALE GENOMIC DNA]</scope>
    <source>
        <strain evidence="3 4">CGMCC 1.8894</strain>
    </source>
</reference>
<feature type="compositionally biased region" description="Low complexity" evidence="1">
    <location>
        <begin position="1"/>
        <end position="17"/>
    </location>
</feature>
<dbReference type="InterPro" id="IPR001296">
    <property type="entry name" value="Glyco_trans_1"/>
</dbReference>
<dbReference type="SUPFAM" id="SSF53756">
    <property type="entry name" value="UDP-Glycosyltransferase/glycogen phosphorylase"/>
    <property type="match status" value="1"/>
</dbReference>
<dbReference type="EMBL" id="FNOM01000004">
    <property type="protein sequence ID" value="SDW88550.1"/>
    <property type="molecule type" value="Genomic_DNA"/>
</dbReference>
<dbReference type="Proteomes" id="UP000198539">
    <property type="component" value="Unassembled WGS sequence"/>
</dbReference>
<dbReference type="STRING" id="564137.SAMN04488238_10487"/>
<dbReference type="Gene3D" id="3.40.50.2000">
    <property type="entry name" value="Glycogen Phosphorylase B"/>
    <property type="match status" value="1"/>
</dbReference>
<feature type="region of interest" description="Disordered" evidence="1">
    <location>
        <begin position="1"/>
        <end position="36"/>
    </location>
</feature>
<dbReference type="CDD" id="cd03809">
    <property type="entry name" value="GT4_MtfB-like"/>
    <property type="match status" value="1"/>
</dbReference>
<dbReference type="AlphaFoldDB" id="A0A1H2X6N2"/>
<evidence type="ECO:0000313" key="4">
    <source>
        <dbReference type="Proteomes" id="UP000198539"/>
    </source>
</evidence>
<feature type="domain" description="Glycosyl transferase family 1" evidence="2">
    <location>
        <begin position="269"/>
        <end position="393"/>
    </location>
</feature>
<organism evidence="3 4">
    <name type="scientific">Roseicitreum antarcticum</name>
    <dbReference type="NCBI Taxonomy" id="564137"/>
    <lineage>
        <taxon>Bacteria</taxon>
        <taxon>Pseudomonadati</taxon>
        <taxon>Pseudomonadota</taxon>
        <taxon>Alphaproteobacteria</taxon>
        <taxon>Rhodobacterales</taxon>
        <taxon>Paracoccaceae</taxon>
        <taxon>Roseicitreum</taxon>
    </lineage>
</organism>
<keyword evidence="4" id="KW-1185">Reference proteome</keyword>
<accession>A0A1H2X6N2</accession>
<dbReference type="Pfam" id="PF00534">
    <property type="entry name" value="Glycos_transf_1"/>
    <property type="match status" value="1"/>
</dbReference>
<evidence type="ECO:0000256" key="1">
    <source>
        <dbReference type="SAM" id="MobiDB-lite"/>
    </source>
</evidence>
<dbReference type="PANTHER" id="PTHR46401">
    <property type="entry name" value="GLYCOSYLTRANSFERASE WBBK-RELATED"/>
    <property type="match status" value="1"/>
</dbReference>
<dbReference type="GO" id="GO:0016757">
    <property type="term" value="F:glycosyltransferase activity"/>
    <property type="evidence" value="ECO:0007669"/>
    <property type="project" value="InterPro"/>
</dbReference>
<protein>
    <submittedName>
        <fullName evidence="3">Glycosyltransferase involved in cell wall bisynthesis</fullName>
    </submittedName>
</protein>
<proteinExistence type="predicted"/>
<evidence type="ECO:0000259" key="2">
    <source>
        <dbReference type="Pfam" id="PF00534"/>
    </source>
</evidence>
<gene>
    <name evidence="3" type="ORF">SAMN04488238_10487</name>
</gene>
<keyword evidence="3" id="KW-0808">Transferase</keyword>
<evidence type="ECO:0000313" key="3">
    <source>
        <dbReference type="EMBL" id="SDW88550.1"/>
    </source>
</evidence>